<feature type="compositionally biased region" description="Polar residues" evidence="1">
    <location>
        <begin position="1"/>
        <end position="44"/>
    </location>
</feature>
<evidence type="ECO:0000256" key="1">
    <source>
        <dbReference type="SAM" id="MobiDB-lite"/>
    </source>
</evidence>
<sequence>MADNLNPTGPSQPTLNQAYSTTGNPAQTNPAEESQQSTNASSEASGVADQRIPQKQTSSIEEGTFSSLGHGIHGAPSSSADPNDQDRSNELTAEQMGAPGEGAVSDAVERKPGAGPGAPGLETDLDKKKAEQAPLREAVEEEKEKKVDVAGILGQRGGPAATSRPGA</sequence>
<feature type="region of interest" description="Disordered" evidence="1">
    <location>
        <begin position="1"/>
        <end position="167"/>
    </location>
</feature>
<feature type="compositionally biased region" description="Polar residues" evidence="1">
    <location>
        <begin position="53"/>
        <end position="67"/>
    </location>
</feature>
<proteinExistence type="predicted"/>
<dbReference type="AlphaFoldDB" id="A0A9P4PX78"/>
<accession>A0A9P4PX78</accession>
<evidence type="ECO:0000313" key="2">
    <source>
        <dbReference type="EMBL" id="KAF2716597.1"/>
    </source>
</evidence>
<dbReference type="OrthoDB" id="3438962at2759"/>
<evidence type="ECO:0000313" key="3">
    <source>
        <dbReference type="Proteomes" id="UP000799441"/>
    </source>
</evidence>
<dbReference type="EMBL" id="MU003868">
    <property type="protein sequence ID" value="KAF2716597.1"/>
    <property type="molecule type" value="Genomic_DNA"/>
</dbReference>
<comment type="caution">
    <text evidence="2">The sequence shown here is derived from an EMBL/GenBank/DDBJ whole genome shotgun (WGS) entry which is preliminary data.</text>
</comment>
<dbReference type="Proteomes" id="UP000799441">
    <property type="component" value="Unassembled WGS sequence"/>
</dbReference>
<gene>
    <name evidence="2" type="ORF">K431DRAFT_316441</name>
</gene>
<reference evidence="2" key="1">
    <citation type="journal article" date="2020" name="Stud. Mycol.">
        <title>101 Dothideomycetes genomes: a test case for predicting lifestyles and emergence of pathogens.</title>
        <authorList>
            <person name="Haridas S."/>
            <person name="Albert R."/>
            <person name="Binder M."/>
            <person name="Bloem J."/>
            <person name="Labutti K."/>
            <person name="Salamov A."/>
            <person name="Andreopoulos B."/>
            <person name="Baker S."/>
            <person name="Barry K."/>
            <person name="Bills G."/>
            <person name="Bluhm B."/>
            <person name="Cannon C."/>
            <person name="Castanera R."/>
            <person name="Culley D."/>
            <person name="Daum C."/>
            <person name="Ezra D."/>
            <person name="Gonzalez J."/>
            <person name="Henrissat B."/>
            <person name="Kuo A."/>
            <person name="Liang C."/>
            <person name="Lipzen A."/>
            <person name="Lutzoni F."/>
            <person name="Magnuson J."/>
            <person name="Mondo S."/>
            <person name="Nolan M."/>
            <person name="Ohm R."/>
            <person name="Pangilinan J."/>
            <person name="Park H.-J."/>
            <person name="Ramirez L."/>
            <person name="Alfaro M."/>
            <person name="Sun H."/>
            <person name="Tritt A."/>
            <person name="Yoshinaga Y."/>
            <person name="Zwiers L.-H."/>
            <person name="Turgeon B."/>
            <person name="Goodwin S."/>
            <person name="Spatafora J."/>
            <person name="Crous P."/>
            <person name="Grigoriev I."/>
        </authorList>
    </citation>
    <scope>NUCLEOTIDE SEQUENCE</scope>
    <source>
        <strain evidence="2">CBS 116435</strain>
    </source>
</reference>
<keyword evidence="3" id="KW-1185">Reference proteome</keyword>
<name>A0A9P4PX78_9PEZI</name>
<organism evidence="2 3">
    <name type="scientific">Polychaeton citri CBS 116435</name>
    <dbReference type="NCBI Taxonomy" id="1314669"/>
    <lineage>
        <taxon>Eukaryota</taxon>
        <taxon>Fungi</taxon>
        <taxon>Dikarya</taxon>
        <taxon>Ascomycota</taxon>
        <taxon>Pezizomycotina</taxon>
        <taxon>Dothideomycetes</taxon>
        <taxon>Dothideomycetidae</taxon>
        <taxon>Capnodiales</taxon>
        <taxon>Capnodiaceae</taxon>
        <taxon>Polychaeton</taxon>
    </lineage>
</organism>
<protein>
    <submittedName>
        <fullName evidence="2">Uncharacterized protein</fullName>
    </submittedName>
</protein>